<dbReference type="WBParaSite" id="ALUE_0001891201-mRNA-1">
    <property type="protein sequence ID" value="ALUE_0001891201-mRNA-1"/>
    <property type="gene ID" value="ALUE_0001891201"/>
</dbReference>
<dbReference type="AlphaFoldDB" id="A0A0M3IJR0"/>
<proteinExistence type="predicted"/>
<evidence type="ECO:0000313" key="2">
    <source>
        <dbReference type="Proteomes" id="UP000036681"/>
    </source>
</evidence>
<feature type="region of interest" description="Disordered" evidence="1">
    <location>
        <begin position="1"/>
        <end position="21"/>
    </location>
</feature>
<feature type="compositionally biased region" description="Acidic residues" evidence="1">
    <location>
        <begin position="1"/>
        <end position="11"/>
    </location>
</feature>
<reference evidence="3" key="1">
    <citation type="submission" date="2017-02" db="UniProtKB">
        <authorList>
            <consortium name="WormBaseParasite"/>
        </authorList>
    </citation>
    <scope>IDENTIFICATION</scope>
</reference>
<evidence type="ECO:0000313" key="3">
    <source>
        <dbReference type="WBParaSite" id="ALUE_0001891201-mRNA-1"/>
    </source>
</evidence>
<evidence type="ECO:0000256" key="1">
    <source>
        <dbReference type="SAM" id="MobiDB-lite"/>
    </source>
</evidence>
<sequence length="79" mass="9122">MGENEQQMDVDDTQHVASPATLSKEKKRFEVKLPRILVSYDSCNFRNLSTINRESLNDKEESLNDKRSTSVKAIEYLDD</sequence>
<protein>
    <submittedName>
        <fullName evidence="3">Uncharacterized protein</fullName>
    </submittedName>
</protein>
<organism evidence="2 3">
    <name type="scientific">Ascaris lumbricoides</name>
    <name type="common">Giant roundworm</name>
    <dbReference type="NCBI Taxonomy" id="6252"/>
    <lineage>
        <taxon>Eukaryota</taxon>
        <taxon>Metazoa</taxon>
        <taxon>Ecdysozoa</taxon>
        <taxon>Nematoda</taxon>
        <taxon>Chromadorea</taxon>
        <taxon>Rhabditida</taxon>
        <taxon>Spirurina</taxon>
        <taxon>Ascaridomorpha</taxon>
        <taxon>Ascaridoidea</taxon>
        <taxon>Ascarididae</taxon>
        <taxon>Ascaris</taxon>
    </lineage>
</organism>
<dbReference type="Proteomes" id="UP000036681">
    <property type="component" value="Unplaced"/>
</dbReference>
<name>A0A0M3IJR0_ASCLU</name>
<keyword evidence="2" id="KW-1185">Reference proteome</keyword>
<accession>A0A0M3IJR0</accession>